<evidence type="ECO:0000313" key="1">
    <source>
        <dbReference type="EMBL" id="GEU58090.1"/>
    </source>
</evidence>
<dbReference type="EMBL" id="BKCJ010003943">
    <property type="protein sequence ID" value="GEU58090.1"/>
    <property type="molecule type" value="Genomic_DNA"/>
</dbReference>
<proteinExistence type="predicted"/>
<gene>
    <name evidence="1" type="ORF">Tci_030068</name>
</gene>
<reference evidence="1" key="1">
    <citation type="journal article" date="2019" name="Sci. Rep.">
        <title>Draft genome of Tanacetum cinerariifolium, the natural source of mosquito coil.</title>
        <authorList>
            <person name="Yamashiro T."/>
            <person name="Shiraishi A."/>
            <person name="Satake H."/>
            <person name="Nakayama K."/>
        </authorList>
    </citation>
    <scope>NUCLEOTIDE SEQUENCE</scope>
</reference>
<accession>A0A6L2LAA0</accession>
<dbReference type="AlphaFoldDB" id="A0A6L2LAA0"/>
<sequence>MKIYINYTMETLSCSPLPLDLRLNMFFKATRMKHMALLSGNNQEAEIEEDKKSNHVLRKLKSVWKNANWILMLKNNSLVAVFSSYVFSPWPVWLC</sequence>
<organism evidence="1">
    <name type="scientific">Tanacetum cinerariifolium</name>
    <name type="common">Dalmatian daisy</name>
    <name type="synonym">Chrysanthemum cinerariifolium</name>
    <dbReference type="NCBI Taxonomy" id="118510"/>
    <lineage>
        <taxon>Eukaryota</taxon>
        <taxon>Viridiplantae</taxon>
        <taxon>Streptophyta</taxon>
        <taxon>Embryophyta</taxon>
        <taxon>Tracheophyta</taxon>
        <taxon>Spermatophyta</taxon>
        <taxon>Magnoliopsida</taxon>
        <taxon>eudicotyledons</taxon>
        <taxon>Gunneridae</taxon>
        <taxon>Pentapetalae</taxon>
        <taxon>asterids</taxon>
        <taxon>campanulids</taxon>
        <taxon>Asterales</taxon>
        <taxon>Asteraceae</taxon>
        <taxon>Asteroideae</taxon>
        <taxon>Anthemideae</taxon>
        <taxon>Anthemidinae</taxon>
        <taxon>Tanacetum</taxon>
    </lineage>
</organism>
<comment type="caution">
    <text evidence="1">The sequence shown here is derived from an EMBL/GenBank/DDBJ whole genome shotgun (WGS) entry which is preliminary data.</text>
</comment>
<name>A0A6L2LAA0_TANCI</name>
<protein>
    <submittedName>
        <fullName evidence="1">Uncharacterized protein</fullName>
    </submittedName>
</protein>